<reference evidence="2" key="1">
    <citation type="submission" date="2020-07" db="EMBL/GenBank/DDBJ databases">
        <title>Genome sequence and genetic diversity analysis of an under-domesticated orphan crop, white fonio (Digitaria exilis).</title>
        <authorList>
            <person name="Bennetzen J.L."/>
            <person name="Chen S."/>
            <person name="Ma X."/>
            <person name="Wang X."/>
            <person name="Yssel A.E.J."/>
            <person name="Chaluvadi S.R."/>
            <person name="Johnson M."/>
            <person name="Gangashetty P."/>
            <person name="Hamidou F."/>
            <person name="Sanogo M.D."/>
            <person name="Zwaenepoel A."/>
            <person name="Wallace J."/>
            <person name="Van De Peer Y."/>
            <person name="Van Deynze A."/>
        </authorList>
    </citation>
    <scope>NUCLEOTIDE SEQUENCE</scope>
    <source>
        <tissue evidence="2">Leaves</tissue>
    </source>
</reference>
<dbReference type="InterPro" id="IPR026960">
    <property type="entry name" value="RVT-Znf"/>
</dbReference>
<accession>A0A835BX36</accession>
<protein>
    <recommendedName>
        <fullName evidence="1">Reverse transcriptase zinc-binding domain-containing protein</fullName>
    </recommendedName>
</protein>
<dbReference type="EMBL" id="JACEFO010001732">
    <property type="protein sequence ID" value="KAF8715391.1"/>
    <property type="molecule type" value="Genomic_DNA"/>
</dbReference>
<evidence type="ECO:0000313" key="2">
    <source>
        <dbReference type="EMBL" id="KAF8715391.1"/>
    </source>
</evidence>
<gene>
    <name evidence="2" type="ORF">HU200_027033</name>
</gene>
<dbReference type="AlphaFoldDB" id="A0A835BX36"/>
<sequence length="260" mass="30020">MDIAPCLYQAVQPRAAKVTTVDQALHDRAWVKQITGAITVQVFLDFLLIWDKVRRIVLQADIDDTPLWKWTANQQFTTASAYRAFFLGQHEILGARILQKTRAPPKCKFFVWLALHDKCWTAARRRRHNLQNDDACALCGQESETISHILLTCVFSRVIWFNILQSVGLQLLSPTPNQLAEFQEWWSSSRKRIQTADRKSFDTLVVLVAWSLWLERNARTFGRQSRNTAQLIQDINQEGNNWSQAHFMPSLLLGRQLGVM</sequence>
<evidence type="ECO:0000313" key="3">
    <source>
        <dbReference type="Proteomes" id="UP000636709"/>
    </source>
</evidence>
<keyword evidence="3" id="KW-1185">Reference proteome</keyword>
<evidence type="ECO:0000259" key="1">
    <source>
        <dbReference type="Pfam" id="PF13966"/>
    </source>
</evidence>
<organism evidence="2 3">
    <name type="scientific">Digitaria exilis</name>
    <dbReference type="NCBI Taxonomy" id="1010633"/>
    <lineage>
        <taxon>Eukaryota</taxon>
        <taxon>Viridiplantae</taxon>
        <taxon>Streptophyta</taxon>
        <taxon>Embryophyta</taxon>
        <taxon>Tracheophyta</taxon>
        <taxon>Spermatophyta</taxon>
        <taxon>Magnoliopsida</taxon>
        <taxon>Liliopsida</taxon>
        <taxon>Poales</taxon>
        <taxon>Poaceae</taxon>
        <taxon>PACMAD clade</taxon>
        <taxon>Panicoideae</taxon>
        <taxon>Panicodae</taxon>
        <taxon>Paniceae</taxon>
        <taxon>Anthephorinae</taxon>
        <taxon>Digitaria</taxon>
    </lineage>
</organism>
<feature type="domain" description="Reverse transcriptase zinc-binding" evidence="1">
    <location>
        <begin position="76"/>
        <end position="160"/>
    </location>
</feature>
<dbReference type="Proteomes" id="UP000636709">
    <property type="component" value="Unassembled WGS sequence"/>
</dbReference>
<proteinExistence type="predicted"/>
<name>A0A835BX36_9POAL</name>
<dbReference type="Pfam" id="PF13966">
    <property type="entry name" value="zf-RVT"/>
    <property type="match status" value="1"/>
</dbReference>
<dbReference type="OrthoDB" id="649363at2759"/>
<comment type="caution">
    <text evidence="2">The sequence shown here is derived from an EMBL/GenBank/DDBJ whole genome shotgun (WGS) entry which is preliminary data.</text>
</comment>